<organism evidence="2 3">
    <name type="scientific">Sphingopyxis flava</name>
    <dbReference type="NCBI Taxonomy" id="1507287"/>
    <lineage>
        <taxon>Bacteria</taxon>
        <taxon>Pseudomonadati</taxon>
        <taxon>Pseudomonadota</taxon>
        <taxon>Alphaproteobacteria</taxon>
        <taxon>Sphingomonadales</taxon>
        <taxon>Sphingomonadaceae</taxon>
        <taxon>Sphingopyxis</taxon>
    </lineage>
</organism>
<keyword evidence="3" id="KW-1185">Reference proteome</keyword>
<gene>
    <name evidence="2" type="ORF">SAMN06295937_101025</name>
</gene>
<proteinExistence type="predicted"/>
<evidence type="ECO:0000313" key="3">
    <source>
        <dbReference type="Proteomes" id="UP000190044"/>
    </source>
</evidence>
<evidence type="ECO:0000256" key="1">
    <source>
        <dbReference type="SAM" id="Phobius"/>
    </source>
</evidence>
<sequence>MAHFNTESLKSYAIAAAASLYCSLMFLAAAGPNAAELGRLVI</sequence>
<accession>A0A1T5CFJ1</accession>
<keyword evidence="1" id="KW-0812">Transmembrane</keyword>
<reference evidence="3" key="1">
    <citation type="submission" date="2017-02" db="EMBL/GenBank/DDBJ databases">
        <authorList>
            <person name="Varghese N."/>
            <person name="Submissions S."/>
        </authorList>
    </citation>
    <scope>NUCLEOTIDE SEQUENCE [LARGE SCALE GENOMIC DNA]</scope>
    <source>
        <strain evidence="3">R11H</strain>
    </source>
</reference>
<dbReference type="EMBL" id="FUYP01000010">
    <property type="protein sequence ID" value="SKB58204.1"/>
    <property type="molecule type" value="Genomic_DNA"/>
</dbReference>
<evidence type="ECO:0000313" key="2">
    <source>
        <dbReference type="EMBL" id="SKB58204.1"/>
    </source>
</evidence>
<keyword evidence="1" id="KW-1133">Transmembrane helix</keyword>
<name>A0A1T5CFJ1_9SPHN</name>
<keyword evidence="1" id="KW-0472">Membrane</keyword>
<feature type="transmembrane region" description="Helical" evidence="1">
    <location>
        <begin position="12"/>
        <end position="31"/>
    </location>
</feature>
<dbReference type="Proteomes" id="UP000190044">
    <property type="component" value="Unassembled WGS sequence"/>
</dbReference>
<dbReference type="AlphaFoldDB" id="A0A1T5CFJ1"/>
<protein>
    <submittedName>
        <fullName evidence="2">Uncharacterized protein</fullName>
    </submittedName>
</protein>
<dbReference type="RefSeq" id="WP_281250927.1">
    <property type="nucleotide sequence ID" value="NZ_FUYP01000010.1"/>
</dbReference>